<evidence type="ECO:0000313" key="1">
    <source>
        <dbReference type="EMBL" id="OKL56490.1"/>
    </source>
</evidence>
<reference evidence="1 2" key="1">
    <citation type="submission" date="2015-06" db="EMBL/GenBank/DDBJ databases">
        <title>Talaromyces atroroseus IBT 11181 draft genome.</title>
        <authorList>
            <person name="Rasmussen K.B."/>
            <person name="Rasmussen S."/>
            <person name="Petersen B."/>
            <person name="Sicheritz-Ponten T."/>
            <person name="Mortensen U.H."/>
            <person name="Thrane U."/>
        </authorList>
    </citation>
    <scope>NUCLEOTIDE SEQUENCE [LARGE SCALE GENOMIC DNA]</scope>
    <source>
        <strain evidence="1 2">IBT 11181</strain>
    </source>
</reference>
<evidence type="ECO:0000313" key="2">
    <source>
        <dbReference type="Proteomes" id="UP000214365"/>
    </source>
</evidence>
<dbReference type="AlphaFoldDB" id="A0A225A926"/>
<protein>
    <submittedName>
        <fullName evidence="1">Uncharacterized protein</fullName>
    </submittedName>
</protein>
<comment type="caution">
    <text evidence="1">The sequence shown here is derived from an EMBL/GenBank/DDBJ whole genome shotgun (WGS) entry which is preliminary data.</text>
</comment>
<dbReference type="RefSeq" id="XP_020116611.1">
    <property type="nucleotide sequence ID" value="XM_020263151.1"/>
</dbReference>
<dbReference type="GeneID" id="31008004"/>
<dbReference type="Proteomes" id="UP000214365">
    <property type="component" value="Unassembled WGS sequence"/>
</dbReference>
<proteinExistence type="predicted"/>
<keyword evidence="2" id="KW-1185">Reference proteome</keyword>
<dbReference type="EMBL" id="LFMY01000014">
    <property type="protein sequence ID" value="OKL56490.1"/>
    <property type="molecule type" value="Genomic_DNA"/>
</dbReference>
<gene>
    <name evidence="1" type="ORF">UA08_08248</name>
</gene>
<name>A0A225A926_TALAT</name>
<accession>A0A225A926</accession>
<organism evidence="1 2">
    <name type="scientific">Talaromyces atroroseus</name>
    <dbReference type="NCBI Taxonomy" id="1441469"/>
    <lineage>
        <taxon>Eukaryota</taxon>
        <taxon>Fungi</taxon>
        <taxon>Dikarya</taxon>
        <taxon>Ascomycota</taxon>
        <taxon>Pezizomycotina</taxon>
        <taxon>Eurotiomycetes</taxon>
        <taxon>Eurotiomycetidae</taxon>
        <taxon>Eurotiales</taxon>
        <taxon>Trichocomaceae</taxon>
        <taxon>Talaromyces</taxon>
        <taxon>Talaromyces sect. Trachyspermi</taxon>
    </lineage>
</organism>
<sequence>MSASKLMMDVALIHAESSVLKGDLSKSAWEVEGLGDPNDADHHSKVVVTPDGCSGGYKKGIVSDFRADVNLDVDFGLDNGAM</sequence>